<evidence type="ECO:0000313" key="2">
    <source>
        <dbReference type="Proteomes" id="UP001476247"/>
    </source>
</evidence>
<sequence length="92" mass="10623">MVEYLKNTTYTEDVYSILVLGQLINQTQEEIKQHKNDAIDKLSMIRNHLVHKANGDFELAAIDDNILKRNVEKCMEKKGATNIRKASDYNVK</sequence>
<organism evidence="1 2">
    <name type="scientific">Helicostylum pulchrum</name>
    <dbReference type="NCBI Taxonomy" id="562976"/>
    <lineage>
        <taxon>Eukaryota</taxon>
        <taxon>Fungi</taxon>
        <taxon>Fungi incertae sedis</taxon>
        <taxon>Mucoromycota</taxon>
        <taxon>Mucoromycotina</taxon>
        <taxon>Mucoromycetes</taxon>
        <taxon>Mucorales</taxon>
        <taxon>Mucorineae</taxon>
        <taxon>Mucoraceae</taxon>
        <taxon>Helicostylum</taxon>
    </lineage>
</organism>
<evidence type="ECO:0000313" key="1">
    <source>
        <dbReference type="EMBL" id="GAA5797080.1"/>
    </source>
</evidence>
<proteinExistence type="predicted"/>
<dbReference type="Proteomes" id="UP001476247">
    <property type="component" value="Unassembled WGS sequence"/>
</dbReference>
<accession>A0ABP9XRT8</accession>
<gene>
    <name evidence="1" type="ORF">HPULCUR_002459</name>
</gene>
<dbReference type="EMBL" id="BAABUJ010000007">
    <property type="protein sequence ID" value="GAA5797080.1"/>
    <property type="molecule type" value="Genomic_DNA"/>
</dbReference>
<comment type="caution">
    <text evidence="1">The sequence shown here is derived from an EMBL/GenBank/DDBJ whole genome shotgun (WGS) entry which is preliminary data.</text>
</comment>
<keyword evidence="2" id="KW-1185">Reference proteome</keyword>
<name>A0ABP9XRT8_9FUNG</name>
<protein>
    <submittedName>
        <fullName evidence="1">Uncharacterized protein</fullName>
    </submittedName>
</protein>
<reference evidence="1 2" key="1">
    <citation type="submission" date="2024-04" db="EMBL/GenBank/DDBJ databases">
        <title>genome sequences of Mucor flavus KT1a and Helicostylum pulchrum KT1b strains isolation_sourced from the surface of a dry-aged beef.</title>
        <authorList>
            <person name="Toyotome T."/>
            <person name="Hosono M."/>
            <person name="Torimaru M."/>
            <person name="Fukuda K."/>
            <person name="Mikami N."/>
        </authorList>
    </citation>
    <scope>NUCLEOTIDE SEQUENCE [LARGE SCALE GENOMIC DNA]</scope>
    <source>
        <strain evidence="1 2">KT1b</strain>
    </source>
</reference>